<sequence>MEVVVKTEQTQRPLNETRTTTSAPLHFLLFPPSPQTVSDARYGIVFSRERISCGRKWDGAWKGLVPDGEYGATGHCELHSLALAIVHTRPVLLCRASQPVRQAWFSGLCELIGHLAHAVPLALSLALSRLEGLEGLDAGRGRARCWKWEG</sequence>
<name>A0ABQ9YAS3_9EUKA</name>
<organism evidence="1 2">
    <name type="scientific">Blattamonas nauphoetae</name>
    <dbReference type="NCBI Taxonomy" id="2049346"/>
    <lineage>
        <taxon>Eukaryota</taxon>
        <taxon>Metamonada</taxon>
        <taxon>Preaxostyla</taxon>
        <taxon>Oxymonadida</taxon>
        <taxon>Blattamonas</taxon>
    </lineage>
</organism>
<gene>
    <name evidence="1" type="ORF">BLNAU_4262</name>
</gene>
<dbReference type="EMBL" id="JARBJD010000020">
    <property type="protein sequence ID" value="KAK2960865.1"/>
    <property type="molecule type" value="Genomic_DNA"/>
</dbReference>
<dbReference type="Proteomes" id="UP001281761">
    <property type="component" value="Unassembled WGS sequence"/>
</dbReference>
<protein>
    <submittedName>
        <fullName evidence="1">Uncharacterized protein</fullName>
    </submittedName>
</protein>
<keyword evidence="2" id="KW-1185">Reference proteome</keyword>
<evidence type="ECO:0000313" key="1">
    <source>
        <dbReference type="EMBL" id="KAK2960865.1"/>
    </source>
</evidence>
<reference evidence="1 2" key="1">
    <citation type="journal article" date="2022" name="bioRxiv">
        <title>Genomics of Preaxostyla Flagellates Illuminates Evolutionary Transitions and the Path Towards Mitochondrial Loss.</title>
        <authorList>
            <person name="Novak L.V.F."/>
            <person name="Treitli S.C."/>
            <person name="Pyrih J."/>
            <person name="Halakuc P."/>
            <person name="Pipaliya S.V."/>
            <person name="Vacek V."/>
            <person name="Brzon O."/>
            <person name="Soukal P."/>
            <person name="Eme L."/>
            <person name="Dacks J.B."/>
            <person name="Karnkowska A."/>
            <person name="Elias M."/>
            <person name="Hampl V."/>
        </authorList>
    </citation>
    <scope>NUCLEOTIDE SEQUENCE [LARGE SCALE GENOMIC DNA]</scope>
    <source>
        <strain evidence="1">NAU3</strain>
        <tissue evidence="1">Gut</tissue>
    </source>
</reference>
<proteinExistence type="predicted"/>
<evidence type="ECO:0000313" key="2">
    <source>
        <dbReference type="Proteomes" id="UP001281761"/>
    </source>
</evidence>
<accession>A0ABQ9YAS3</accession>
<comment type="caution">
    <text evidence="1">The sequence shown here is derived from an EMBL/GenBank/DDBJ whole genome shotgun (WGS) entry which is preliminary data.</text>
</comment>